<gene>
    <name evidence="1" type="ORF">SAMN05428953_1291</name>
</gene>
<evidence type="ECO:0000313" key="1">
    <source>
        <dbReference type="EMBL" id="SDL19025.1"/>
    </source>
</evidence>
<reference evidence="2" key="1">
    <citation type="submission" date="2016-10" db="EMBL/GenBank/DDBJ databases">
        <authorList>
            <person name="Varghese N."/>
            <person name="Submissions S."/>
        </authorList>
    </citation>
    <scope>NUCLEOTIDE SEQUENCE [LARGE SCALE GENOMIC DNA]</scope>
    <source>
        <strain evidence="2">CGMCC 1.11022</strain>
    </source>
</reference>
<protein>
    <submittedName>
        <fullName evidence="1">Uncharacterized protein</fullName>
    </submittedName>
</protein>
<feature type="non-terminal residue" evidence="1">
    <location>
        <position position="1"/>
    </location>
</feature>
<dbReference type="EMBL" id="FNEE01000029">
    <property type="protein sequence ID" value="SDL19025.1"/>
    <property type="molecule type" value="Genomic_DNA"/>
</dbReference>
<evidence type="ECO:0000313" key="2">
    <source>
        <dbReference type="Proteomes" id="UP000198894"/>
    </source>
</evidence>
<dbReference type="Proteomes" id="UP000198894">
    <property type="component" value="Unassembled WGS sequence"/>
</dbReference>
<dbReference type="AlphaFoldDB" id="A0A1G9I1T5"/>
<organism evidence="1 2">
    <name type="scientific">Mesorhizobium muleiense</name>
    <dbReference type="NCBI Taxonomy" id="1004279"/>
    <lineage>
        <taxon>Bacteria</taxon>
        <taxon>Pseudomonadati</taxon>
        <taxon>Pseudomonadota</taxon>
        <taxon>Alphaproteobacteria</taxon>
        <taxon>Hyphomicrobiales</taxon>
        <taxon>Phyllobacteriaceae</taxon>
        <taxon>Mesorhizobium</taxon>
    </lineage>
</organism>
<name>A0A1G9I1T5_9HYPH</name>
<accession>A0A1G9I1T5</accession>
<proteinExistence type="predicted"/>
<keyword evidence="2" id="KW-1185">Reference proteome</keyword>
<sequence>FELTRTFTPGHFHALVDLFSQNVSAKVSFEPNIPGGMKGSAGLCRPRFSFFNIQLSKNRHRRRGVVARTLVARGRSSVAHAALLNFAEGRSRSELLRRQRRAALVGEAYIVGAHPKCQQRFRSFLNFLRRKIAAPIFGSRLPRRHGDNKAEHRHGALLPPHCGLTPTPTKLAQHHWRGAL</sequence>